<feature type="domain" description="DUF4704" evidence="1">
    <location>
        <begin position="12"/>
        <end position="96"/>
    </location>
</feature>
<evidence type="ECO:0000259" key="1">
    <source>
        <dbReference type="Pfam" id="PF15787"/>
    </source>
</evidence>
<evidence type="ECO:0000313" key="3">
    <source>
        <dbReference type="RefSeq" id="XP_010766061.1"/>
    </source>
</evidence>
<dbReference type="GeneID" id="104942532"/>
<reference evidence="3" key="1">
    <citation type="submission" date="2025-08" db="UniProtKB">
        <authorList>
            <consortium name="RefSeq"/>
        </authorList>
    </citation>
    <scope>IDENTIFICATION</scope>
    <source>
        <tissue evidence="3">Muscle</tissue>
    </source>
</reference>
<feature type="non-terminal residue" evidence="3">
    <location>
        <position position="108"/>
    </location>
</feature>
<dbReference type="AlphaFoldDB" id="A0A6I9MW03"/>
<name>A0A6I9MW03_9TELE</name>
<keyword evidence="2" id="KW-1185">Reference proteome</keyword>
<gene>
    <name evidence="3" type="primary">LOC104942532</name>
</gene>
<dbReference type="RefSeq" id="XP_010766061.1">
    <property type="nucleotide sequence ID" value="XM_010767759.1"/>
</dbReference>
<protein>
    <submittedName>
        <fullName evidence="3">Neurobeachin-like protein 1</fullName>
    </submittedName>
</protein>
<proteinExistence type="predicted"/>
<dbReference type="InterPro" id="IPR031570">
    <property type="entry name" value="NBEA/BDCP_DUF4704"/>
</dbReference>
<organism evidence="2 3">
    <name type="scientific">Notothenia coriiceps</name>
    <name type="common">black rockcod</name>
    <dbReference type="NCBI Taxonomy" id="8208"/>
    <lineage>
        <taxon>Eukaryota</taxon>
        <taxon>Metazoa</taxon>
        <taxon>Chordata</taxon>
        <taxon>Craniata</taxon>
        <taxon>Vertebrata</taxon>
        <taxon>Euteleostomi</taxon>
        <taxon>Actinopterygii</taxon>
        <taxon>Neopterygii</taxon>
        <taxon>Teleostei</taxon>
        <taxon>Neoteleostei</taxon>
        <taxon>Acanthomorphata</taxon>
        <taxon>Eupercaria</taxon>
        <taxon>Perciformes</taxon>
        <taxon>Notothenioidei</taxon>
        <taxon>Nototheniidae</taxon>
        <taxon>Notothenia</taxon>
    </lineage>
</organism>
<dbReference type="KEGG" id="ncc:104942532"/>
<accession>A0A6I9MW03</accession>
<evidence type="ECO:0000313" key="2">
    <source>
        <dbReference type="Proteomes" id="UP000504611"/>
    </source>
</evidence>
<dbReference type="OrthoDB" id="9905750at2759"/>
<dbReference type="Proteomes" id="UP000504611">
    <property type="component" value="Unplaced"/>
</dbReference>
<sequence length="108" mass="12501">MSTVIKDNRKLFRKKYGVQFLLDTIRLYYGKNSHRDGDLSEDDIRTIRASLCGLIKYYISKGMSQEEMHSILGYIAAIGDEDQVKQGVKLNFYVLSHRLSYKMQGSKN</sequence>
<dbReference type="Pfam" id="PF15787">
    <property type="entry name" value="DUF4704"/>
    <property type="match status" value="1"/>
</dbReference>